<evidence type="ECO:0000313" key="2">
    <source>
        <dbReference type="Proteomes" id="UP000003844"/>
    </source>
</evidence>
<keyword evidence="2" id="KW-1185">Reference proteome</keyword>
<dbReference type="EMBL" id="JH594606">
    <property type="protein sequence ID" value="EHQ01893.1"/>
    <property type="molecule type" value="Genomic_DNA"/>
</dbReference>
<reference evidence="2" key="1">
    <citation type="journal article" date="2012" name="Stand. Genomic Sci.">
        <title>Genome sequence of the Antarctic rhodopsins-containing flavobacterium Gillisia limnaea type strain (R-8282(T)).</title>
        <authorList>
            <person name="Riedel T."/>
            <person name="Held B."/>
            <person name="Nolan M."/>
            <person name="Lucas S."/>
            <person name="Lapidus A."/>
            <person name="Tice H."/>
            <person name="Del Rio T.G."/>
            <person name="Cheng J.F."/>
            <person name="Han C."/>
            <person name="Tapia R."/>
            <person name="Goodwin L.A."/>
            <person name="Pitluck S."/>
            <person name="Liolios K."/>
            <person name="Mavromatis K."/>
            <person name="Pagani I."/>
            <person name="Ivanova N."/>
            <person name="Mikhailova N."/>
            <person name="Pati A."/>
            <person name="Chen A."/>
            <person name="Palaniappan K."/>
            <person name="Land M."/>
            <person name="Rohde M."/>
            <person name="Tindall B.J."/>
            <person name="Detter J.C."/>
            <person name="Goker M."/>
            <person name="Bristow J."/>
            <person name="Eisen J.A."/>
            <person name="Markowitz V."/>
            <person name="Hugenholtz P."/>
            <person name="Kyrpides N.C."/>
            <person name="Klenk H.P."/>
            <person name="Woyke T."/>
        </authorList>
    </citation>
    <scope>NUCLEOTIDE SEQUENCE [LARGE SCALE GENOMIC DNA]</scope>
    <source>
        <strain evidence="2">DSM 15749 / LMG 21470 / R-8282</strain>
    </source>
</reference>
<protein>
    <submittedName>
        <fullName evidence="1">Uncharacterized protein</fullName>
    </submittedName>
</protein>
<dbReference type="HOGENOM" id="CLU_3043876_0_0_10"/>
<name>H2BWF0_GILLR</name>
<proteinExistence type="predicted"/>
<dbReference type="AlphaFoldDB" id="H2BWF0"/>
<dbReference type="Proteomes" id="UP000003844">
    <property type="component" value="Unassembled WGS sequence"/>
</dbReference>
<accession>H2BWF0</accession>
<gene>
    <name evidence="1" type="ORF">Gilli_1224</name>
</gene>
<sequence>MLQGYCIIMSNLIVSILENKNSPHIIRICKEFKVRLSFKIKNLALINFDHRVPN</sequence>
<organism evidence="1 2">
    <name type="scientific">Gillisia limnaea (strain DSM 15749 / LMG 21470 / R-8282)</name>
    <dbReference type="NCBI Taxonomy" id="865937"/>
    <lineage>
        <taxon>Bacteria</taxon>
        <taxon>Pseudomonadati</taxon>
        <taxon>Bacteroidota</taxon>
        <taxon>Flavobacteriia</taxon>
        <taxon>Flavobacteriales</taxon>
        <taxon>Flavobacteriaceae</taxon>
        <taxon>Gillisia</taxon>
    </lineage>
</organism>
<evidence type="ECO:0000313" key="1">
    <source>
        <dbReference type="EMBL" id="EHQ01893.1"/>
    </source>
</evidence>